<dbReference type="PANTHER" id="PTHR46494">
    <property type="entry name" value="CORA FAMILY METAL ION TRANSPORTER (EUROFUNG)"/>
    <property type="match status" value="1"/>
</dbReference>
<evidence type="ECO:0000256" key="1">
    <source>
        <dbReference type="ARBA" id="ARBA00004651"/>
    </source>
</evidence>
<name>A0A6A6PB47_9PEZI</name>
<comment type="subcellular location">
    <subcellularLocation>
        <location evidence="1">Cell membrane</location>
        <topology evidence="1">Multi-pass membrane protein</topology>
    </subcellularLocation>
</comment>
<dbReference type="SUPFAM" id="SSF143865">
    <property type="entry name" value="CorA soluble domain-like"/>
    <property type="match status" value="1"/>
</dbReference>
<protein>
    <recommendedName>
        <fullName evidence="5">ADP-ribosylation factor</fullName>
    </recommendedName>
</protein>
<evidence type="ECO:0008006" key="5">
    <source>
        <dbReference type="Google" id="ProtNLM"/>
    </source>
</evidence>
<gene>
    <name evidence="3" type="ORF">BDY21DRAFT_279153</name>
</gene>
<dbReference type="AlphaFoldDB" id="A0A6A6PB47"/>
<dbReference type="EMBL" id="MU001672">
    <property type="protein sequence ID" value="KAF2461069.1"/>
    <property type="molecule type" value="Genomic_DNA"/>
</dbReference>
<evidence type="ECO:0000313" key="4">
    <source>
        <dbReference type="Proteomes" id="UP000799766"/>
    </source>
</evidence>
<sequence>MAAAQSERVKEPATPEEYYGSLSWRGQGWAHIFKDFDDPYHFRDLETKIKNPSSRNFVIDFGEDSAWCGFDLAAANVDELLRSTRPPLLNTRWINIWSPFEQTEFLQALAKHYDFSPRLLGVMKSAPNKISAKSTSHGSHLGGSVFSHMQYHLRQRRQDLFHEKDVEGLPHTTNSVLDPTPDKEWIRDFNHWNLVDEVWHWSSVDWGRRYVCMGYNSLYNVKVDKLNDGEASSQSGFLPDGKRVWTWLVLCEDKTVITINEDPYPYKTGGLTQEEIANLNAIRRNIHNVFRNLSKSYDISKEVPMTVLPIRHRVGNSEEETIHRPTDAPGLLFYYLFDDWFSSYSIVVRREHQYAAKLDELRKDMLYRADLHHIDRLHHIGRQLAVLKRVYQSYDTLIERVLEKREATLASLKNSHVLPTTGTTDMKSAAESVMMSSQQNITAAAEPESVIGVQISSAARVRFSRLQYRIRLYALSEIQECLDQKESLVMMNFNLIAIKESSAVERLTRVTLLLAKFTILFMPVSIVTGYFSTQLEGITFTQRSFWLTFGMTLLVSVVLLIAFSVLSGTMEGAIMYRSFSRFFWEMMLKPLWKRMRGQRHERP</sequence>
<feature type="transmembrane region" description="Helical" evidence="2">
    <location>
        <begin position="512"/>
        <end position="533"/>
    </location>
</feature>
<keyword evidence="2" id="KW-0812">Transmembrane</keyword>
<dbReference type="GO" id="GO:0050897">
    <property type="term" value="F:cobalt ion binding"/>
    <property type="evidence" value="ECO:0007669"/>
    <property type="project" value="TreeGrafter"/>
</dbReference>
<keyword evidence="2" id="KW-1133">Transmembrane helix</keyword>
<dbReference type="GO" id="GO:0015087">
    <property type="term" value="F:cobalt ion transmembrane transporter activity"/>
    <property type="evidence" value="ECO:0007669"/>
    <property type="project" value="TreeGrafter"/>
</dbReference>
<feature type="transmembrane region" description="Helical" evidence="2">
    <location>
        <begin position="545"/>
        <end position="568"/>
    </location>
</feature>
<evidence type="ECO:0000256" key="2">
    <source>
        <dbReference type="SAM" id="Phobius"/>
    </source>
</evidence>
<organism evidence="3 4">
    <name type="scientific">Lineolata rhizophorae</name>
    <dbReference type="NCBI Taxonomy" id="578093"/>
    <lineage>
        <taxon>Eukaryota</taxon>
        <taxon>Fungi</taxon>
        <taxon>Dikarya</taxon>
        <taxon>Ascomycota</taxon>
        <taxon>Pezizomycotina</taxon>
        <taxon>Dothideomycetes</taxon>
        <taxon>Dothideomycetes incertae sedis</taxon>
        <taxon>Lineolatales</taxon>
        <taxon>Lineolataceae</taxon>
        <taxon>Lineolata</taxon>
    </lineage>
</organism>
<keyword evidence="4" id="KW-1185">Reference proteome</keyword>
<reference evidence="3" key="1">
    <citation type="journal article" date="2020" name="Stud. Mycol.">
        <title>101 Dothideomycetes genomes: a test case for predicting lifestyles and emergence of pathogens.</title>
        <authorList>
            <person name="Haridas S."/>
            <person name="Albert R."/>
            <person name="Binder M."/>
            <person name="Bloem J."/>
            <person name="Labutti K."/>
            <person name="Salamov A."/>
            <person name="Andreopoulos B."/>
            <person name="Baker S."/>
            <person name="Barry K."/>
            <person name="Bills G."/>
            <person name="Bluhm B."/>
            <person name="Cannon C."/>
            <person name="Castanera R."/>
            <person name="Culley D."/>
            <person name="Daum C."/>
            <person name="Ezra D."/>
            <person name="Gonzalez J."/>
            <person name="Henrissat B."/>
            <person name="Kuo A."/>
            <person name="Liang C."/>
            <person name="Lipzen A."/>
            <person name="Lutzoni F."/>
            <person name="Magnuson J."/>
            <person name="Mondo S."/>
            <person name="Nolan M."/>
            <person name="Ohm R."/>
            <person name="Pangilinan J."/>
            <person name="Park H.-J."/>
            <person name="Ramirez L."/>
            <person name="Alfaro M."/>
            <person name="Sun H."/>
            <person name="Tritt A."/>
            <person name="Yoshinaga Y."/>
            <person name="Zwiers L.-H."/>
            <person name="Turgeon B."/>
            <person name="Goodwin S."/>
            <person name="Spatafora J."/>
            <person name="Crous P."/>
            <person name="Grigoriev I."/>
        </authorList>
    </citation>
    <scope>NUCLEOTIDE SEQUENCE</scope>
    <source>
        <strain evidence="3">ATCC 16933</strain>
    </source>
</reference>
<evidence type="ECO:0000313" key="3">
    <source>
        <dbReference type="EMBL" id="KAF2461069.1"/>
    </source>
</evidence>
<accession>A0A6A6PB47</accession>
<proteinExistence type="predicted"/>
<keyword evidence="2" id="KW-0472">Membrane</keyword>
<dbReference type="OrthoDB" id="5430812at2759"/>
<dbReference type="PANTHER" id="PTHR46494:SF1">
    <property type="entry name" value="CORA FAMILY METAL ION TRANSPORTER (EUROFUNG)"/>
    <property type="match status" value="1"/>
</dbReference>
<dbReference type="GO" id="GO:0000287">
    <property type="term" value="F:magnesium ion binding"/>
    <property type="evidence" value="ECO:0007669"/>
    <property type="project" value="TreeGrafter"/>
</dbReference>
<dbReference type="GO" id="GO:0015095">
    <property type="term" value="F:magnesium ion transmembrane transporter activity"/>
    <property type="evidence" value="ECO:0007669"/>
    <property type="project" value="TreeGrafter"/>
</dbReference>
<dbReference type="Proteomes" id="UP000799766">
    <property type="component" value="Unassembled WGS sequence"/>
</dbReference>
<dbReference type="InterPro" id="IPR045861">
    <property type="entry name" value="CorA_cytoplasmic_dom"/>
</dbReference>
<dbReference type="GO" id="GO:0005886">
    <property type="term" value="C:plasma membrane"/>
    <property type="evidence" value="ECO:0007669"/>
    <property type="project" value="UniProtKB-SubCell"/>
</dbReference>